<dbReference type="Pfam" id="PF24626">
    <property type="entry name" value="SH3_Tf2-1"/>
    <property type="match status" value="1"/>
</dbReference>
<gene>
    <name evidence="2" type="ORF">SLEP1_g22865</name>
</gene>
<proteinExistence type="predicted"/>
<dbReference type="EMBL" id="BPVZ01000034">
    <property type="protein sequence ID" value="GKV11624.1"/>
    <property type="molecule type" value="Genomic_DNA"/>
</dbReference>
<organism evidence="2 3">
    <name type="scientific">Rubroshorea leprosula</name>
    <dbReference type="NCBI Taxonomy" id="152421"/>
    <lineage>
        <taxon>Eukaryota</taxon>
        <taxon>Viridiplantae</taxon>
        <taxon>Streptophyta</taxon>
        <taxon>Embryophyta</taxon>
        <taxon>Tracheophyta</taxon>
        <taxon>Spermatophyta</taxon>
        <taxon>Magnoliopsida</taxon>
        <taxon>eudicotyledons</taxon>
        <taxon>Gunneridae</taxon>
        <taxon>Pentapetalae</taxon>
        <taxon>rosids</taxon>
        <taxon>malvids</taxon>
        <taxon>Malvales</taxon>
        <taxon>Dipterocarpaceae</taxon>
        <taxon>Rubroshorea</taxon>
    </lineage>
</organism>
<evidence type="ECO:0000313" key="2">
    <source>
        <dbReference type="EMBL" id="GKV11624.1"/>
    </source>
</evidence>
<reference evidence="2 3" key="1">
    <citation type="journal article" date="2021" name="Commun. Biol.">
        <title>The genome of Shorea leprosula (Dipterocarpaceae) highlights the ecological relevance of drought in aseasonal tropical rainforests.</title>
        <authorList>
            <person name="Ng K.K.S."/>
            <person name="Kobayashi M.J."/>
            <person name="Fawcett J.A."/>
            <person name="Hatakeyama M."/>
            <person name="Paape T."/>
            <person name="Ng C.H."/>
            <person name="Ang C.C."/>
            <person name="Tnah L.H."/>
            <person name="Lee C.T."/>
            <person name="Nishiyama T."/>
            <person name="Sese J."/>
            <person name="O'Brien M.J."/>
            <person name="Copetti D."/>
            <person name="Mohd Noor M.I."/>
            <person name="Ong R.C."/>
            <person name="Putra M."/>
            <person name="Sireger I.Z."/>
            <person name="Indrioko S."/>
            <person name="Kosugi Y."/>
            <person name="Izuno A."/>
            <person name="Isagi Y."/>
            <person name="Lee S.L."/>
            <person name="Shimizu K.K."/>
        </authorList>
    </citation>
    <scope>NUCLEOTIDE SEQUENCE [LARGE SCALE GENOMIC DNA]</scope>
    <source>
        <strain evidence="2">214</strain>
    </source>
</reference>
<comment type="caution">
    <text evidence="2">The sequence shown here is derived from an EMBL/GenBank/DDBJ whole genome shotgun (WGS) entry which is preliminary data.</text>
</comment>
<name>A0AAV5JJR5_9ROSI</name>
<dbReference type="Proteomes" id="UP001054252">
    <property type="component" value="Unassembled WGS sequence"/>
</dbReference>
<feature type="domain" description="Tf2-1-like SH3-like" evidence="1">
    <location>
        <begin position="39"/>
        <end position="91"/>
    </location>
</feature>
<evidence type="ECO:0000259" key="1">
    <source>
        <dbReference type="Pfam" id="PF24626"/>
    </source>
</evidence>
<evidence type="ECO:0000313" key="3">
    <source>
        <dbReference type="Proteomes" id="UP001054252"/>
    </source>
</evidence>
<keyword evidence="3" id="KW-1185">Reference proteome</keyword>
<dbReference type="AlphaFoldDB" id="A0AAV5JJR5"/>
<sequence length="178" mass="20101">MLFSTQICSIRPFKASRIFLALARVTGPPWVCNGSHDIKERFLAQRRSKLQPRGDGPFQVIARINNNTYKLELPGEYNVSATFIVSDLSPFDVGDDLRTNPFERGNDGNQDDPTCTMSRDPLHIPGGPVTRARARKMRAALNGLIEQIWVDNNMQQVNQSLDDYQGMVNIIQIQKKLN</sequence>
<dbReference type="InterPro" id="IPR056924">
    <property type="entry name" value="SH3_Tf2-1"/>
</dbReference>
<protein>
    <recommendedName>
        <fullName evidence="1">Tf2-1-like SH3-like domain-containing protein</fullName>
    </recommendedName>
</protein>
<accession>A0AAV5JJR5</accession>